<evidence type="ECO:0000313" key="4">
    <source>
        <dbReference type="EMBL" id="GGI87768.1"/>
    </source>
</evidence>
<dbReference type="SMART" id="SM00028">
    <property type="entry name" value="TPR"/>
    <property type="match status" value="8"/>
</dbReference>
<evidence type="ECO:0008006" key="6">
    <source>
        <dbReference type="Google" id="ProtNLM"/>
    </source>
</evidence>
<reference evidence="5" key="1">
    <citation type="journal article" date="2019" name="Int. J. Syst. Evol. Microbiol.">
        <title>The Global Catalogue of Microorganisms (GCM) 10K type strain sequencing project: providing services to taxonomists for standard genome sequencing and annotation.</title>
        <authorList>
            <consortium name="The Broad Institute Genomics Platform"/>
            <consortium name="The Broad Institute Genome Sequencing Center for Infectious Disease"/>
            <person name="Wu L."/>
            <person name="Ma J."/>
        </authorList>
    </citation>
    <scope>NUCLEOTIDE SEQUENCE [LARGE SCALE GENOMIC DNA]</scope>
    <source>
        <strain evidence="5">JCM 11590</strain>
    </source>
</reference>
<proteinExistence type="predicted"/>
<organism evidence="4 5">
    <name type="scientific">Halopseudomonas pertucinogena</name>
    <dbReference type="NCBI Taxonomy" id="86175"/>
    <lineage>
        <taxon>Bacteria</taxon>
        <taxon>Pseudomonadati</taxon>
        <taxon>Pseudomonadota</taxon>
        <taxon>Gammaproteobacteria</taxon>
        <taxon>Pseudomonadales</taxon>
        <taxon>Pseudomonadaceae</taxon>
        <taxon>Halopseudomonas</taxon>
    </lineage>
</organism>
<sequence length="575" mass="63814">MTVTRTSLTLALAFGVLLSACAARGPAPDTAPTHEAPPTESATDVPVVHGQFPAETLYALLTAEIAGQRNRFDIALNNYLEQAVATRDAGVIERAMEISEFLGARQQALDMSLLWVEVAPQDPDALRAAALQLARAGQHDHAMQIMQQVLQLDDDTHFDLLALAALQADSETRQGLLDNLLGLLDQHPGNPQLSFAAALLLQEEQRSDEALALLEKHTRQNRSTASVMLQSRLYAGRGETEQALALLREGVAEFPQDHRLRLLLARMLVNDEDYQGAIEHFRELVRQNPDDEEIQLALALIEMEAGETEAAIAGLELMLEQDPDNASAALHLGQALEQAGRINEAIAVWQGISAGDEYLPSRLRISRALVSEKRFDELTAFMRDERNRQPQRALELYLVEIETLMPTDAALAMQRANDALTQFEQNTNLLYTRAILAERLGDPAGLEADLRSILQREPENAMALNALGYTLADRNERLDEALQLIEQAHRLKPEDPAILDSLGWVHYRLGDLKLAEELLRRAYAAFPDAEVAAHLGEVLWQQGKHREARRIWDEAAEQAEDSTLIDATRKRLKGD</sequence>
<dbReference type="PROSITE" id="PS50005">
    <property type="entry name" value="TPR"/>
    <property type="match status" value="1"/>
</dbReference>
<keyword evidence="3" id="KW-0732">Signal</keyword>
<dbReference type="EMBL" id="BMNN01000001">
    <property type="protein sequence ID" value="GGI87768.1"/>
    <property type="molecule type" value="Genomic_DNA"/>
</dbReference>
<dbReference type="Pfam" id="PF13432">
    <property type="entry name" value="TPR_16"/>
    <property type="match status" value="2"/>
</dbReference>
<dbReference type="PANTHER" id="PTHR12558:SF13">
    <property type="entry name" value="CELL DIVISION CYCLE PROTEIN 27 HOMOLOG"/>
    <property type="match status" value="1"/>
</dbReference>
<protein>
    <recommendedName>
        <fullName evidence="6">Tetratricopeptide repeat protein</fullName>
    </recommendedName>
</protein>
<dbReference type="InterPro" id="IPR011990">
    <property type="entry name" value="TPR-like_helical_dom_sf"/>
</dbReference>
<name>A0ABQ2CGZ9_9GAMM</name>
<dbReference type="PROSITE" id="PS51257">
    <property type="entry name" value="PROKAR_LIPOPROTEIN"/>
    <property type="match status" value="1"/>
</dbReference>
<evidence type="ECO:0000256" key="2">
    <source>
        <dbReference type="SAM" id="MobiDB-lite"/>
    </source>
</evidence>
<dbReference type="PANTHER" id="PTHR12558">
    <property type="entry name" value="CELL DIVISION CYCLE 16,23,27"/>
    <property type="match status" value="1"/>
</dbReference>
<feature type="signal peptide" evidence="3">
    <location>
        <begin position="1"/>
        <end position="22"/>
    </location>
</feature>
<feature type="region of interest" description="Disordered" evidence="2">
    <location>
        <begin position="26"/>
        <end position="45"/>
    </location>
</feature>
<dbReference type="SUPFAM" id="SSF48452">
    <property type="entry name" value="TPR-like"/>
    <property type="match status" value="2"/>
</dbReference>
<dbReference type="Gene3D" id="1.25.40.10">
    <property type="entry name" value="Tetratricopeptide repeat domain"/>
    <property type="match status" value="3"/>
</dbReference>
<feature type="repeat" description="TPR" evidence="1">
    <location>
        <begin position="258"/>
        <end position="291"/>
    </location>
</feature>
<dbReference type="InterPro" id="IPR019734">
    <property type="entry name" value="TPR_rpt"/>
</dbReference>
<dbReference type="RefSeq" id="WP_188634579.1">
    <property type="nucleotide sequence ID" value="NZ_BMNN01000001.1"/>
</dbReference>
<evidence type="ECO:0000256" key="1">
    <source>
        <dbReference type="PROSITE-ProRule" id="PRU00339"/>
    </source>
</evidence>
<accession>A0ABQ2CGZ9</accession>
<comment type="caution">
    <text evidence="4">The sequence shown here is derived from an EMBL/GenBank/DDBJ whole genome shotgun (WGS) entry which is preliminary data.</text>
</comment>
<dbReference type="Proteomes" id="UP000633263">
    <property type="component" value="Unassembled WGS sequence"/>
</dbReference>
<evidence type="ECO:0000256" key="3">
    <source>
        <dbReference type="SAM" id="SignalP"/>
    </source>
</evidence>
<feature type="chain" id="PRO_5046612780" description="Tetratricopeptide repeat protein" evidence="3">
    <location>
        <begin position="23"/>
        <end position="575"/>
    </location>
</feature>
<gene>
    <name evidence="4" type="ORF">GCM10009083_00120</name>
</gene>
<evidence type="ECO:0000313" key="5">
    <source>
        <dbReference type="Proteomes" id="UP000633263"/>
    </source>
</evidence>
<keyword evidence="5" id="KW-1185">Reference proteome</keyword>
<dbReference type="Pfam" id="PF14559">
    <property type="entry name" value="TPR_19"/>
    <property type="match status" value="2"/>
</dbReference>
<keyword evidence="1" id="KW-0802">TPR repeat</keyword>